<dbReference type="Pfam" id="PF00400">
    <property type="entry name" value="WD40"/>
    <property type="match status" value="1"/>
</dbReference>
<feature type="region of interest" description="Disordered" evidence="1">
    <location>
        <begin position="386"/>
        <end position="418"/>
    </location>
</feature>
<dbReference type="OrthoDB" id="6154712at2759"/>
<dbReference type="PANTHER" id="PTHR45589">
    <property type="entry name" value="WD REPEAT DOMAIN 62, ISOFORM G"/>
    <property type="match status" value="1"/>
</dbReference>
<feature type="compositionally biased region" description="Acidic residues" evidence="1">
    <location>
        <begin position="403"/>
        <end position="418"/>
    </location>
</feature>
<dbReference type="AlphaFoldDB" id="A0A6S7I1V6"/>
<feature type="region of interest" description="Disordered" evidence="1">
    <location>
        <begin position="557"/>
        <end position="622"/>
    </location>
</feature>
<feature type="region of interest" description="Disordered" evidence="1">
    <location>
        <begin position="339"/>
        <end position="359"/>
    </location>
</feature>
<dbReference type="SMART" id="SM00320">
    <property type="entry name" value="WD40"/>
    <property type="match status" value="3"/>
</dbReference>
<accession>A0A6S7I1V6</accession>
<dbReference type="InterPro" id="IPR052779">
    <property type="entry name" value="WDR62"/>
</dbReference>
<keyword evidence="2" id="KW-0418">Kinase</keyword>
<feature type="compositionally biased region" description="Basic and acidic residues" evidence="1">
    <location>
        <begin position="638"/>
        <end position="649"/>
    </location>
</feature>
<feature type="region of interest" description="Disordered" evidence="1">
    <location>
        <begin position="638"/>
        <end position="788"/>
    </location>
</feature>
<evidence type="ECO:0000313" key="3">
    <source>
        <dbReference type="Proteomes" id="UP001152795"/>
    </source>
</evidence>
<feature type="region of interest" description="Disordered" evidence="1">
    <location>
        <begin position="458"/>
        <end position="486"/>
    </location>
</feature>
<feature type="compositionally biased region" description="Polar residues" evidence="1">
    <location>
        <begin position="565"/>
        <end position="585"/>
    </location>
</feature>
<feature type="compositionally biased region" description="Basic and acidic residues" evidence="1">
    <location>
        <begin position="759"/>
        <end position="788"/>
    </location>
</feature>
<organism evidence="2 3">
    <name type="scientific">Paramuricea clavata</name>
    <name type="common">Red gorgonian</name>
    <name type="synonym">Violescent sea-whip</name>
    <dbReference type="NCBI Taxonomy" id="317549"/>
    <lineage>
        <taxon>Eukaryota</taxon>
        <taxon>Metazoa</taxon>
        <taxon>Cnidaria</taxon>
        <taxon>Anthozoa</taxon>
        <taxon>Octocorallia</taxon>
        <taxon>Malacalcyonacea</taxon>
        <taxon>Plexauridae</taxon>
        <taxon>Paramuricea</taxon>
    </lineage>
</organism>
<name>A0A6S7I1V6_PARCT</name>
<keyword evidence="3" id="KW-1185">Reference proteome</keyword>
<dbReference type="InterPro" id="IPR001680">
    <property type="entry name" value="WD40_rpt"/>
</dbReference>
<feature type="compositionally biased region" description="Basic and acidic residues" evidence="1">
    <location>
        <begin position="931"/>
        <end position="949"/>
    </location>
</feature>
<evidence type="ECO:0000256" key="1">
    <source>
        <dbReference type="SAM" id="MobiDB-lite"/>
    </source>
</evidence>
<keyword evidence="2" id="KW-0808">Transferase</keyword>
<sequence>DPEVQFTRYTNVATKTTFYDMDIHPSKTYAVTAGQDRNMRVYDIASGKQLRSFKGAMGDDGIILKVLLDRSGFYAATSCSDKSLALYDFDIGECVAGMVGHSEIVTGLQFSLDCERLITVSGDGCIFVWKLPSAFCQNMLEKMQEQDEFANRSTLDEVNEIDGADEEFRPATNDMFEMKEPDSLFDDYRLSTINKLPTWAKKQVITSVDMEVSVITESFQSSNTSILNTRAKPEGRWAERFNPLEIFPDSLGETDKAVDGSPETRPFQHHLDLLANTPLEKRHSNGSLTDEPIFLENAEAALQLYEKEIKNNVVEDLQCNVTVSRGSDINVEAIQKCRVEEEDSSDHNDSSLNKESDEDIIYYPNEEELDGEVARPYDVKIYEDCGDEKELETQNTESNSKDETDEPTGDSISDEEDLLTTEIVPKWDELPEIPAPSIGRADVENNKEFFIENFECLGSTPTEDKEEPVFQSATEEAPSDPSPFVRNTFQRTSISARFIQRSKKSSARSTPTKEIETSSNENIDILEQKNIELEKRREELESTKKRLEAMGFKSLDNWTKKHTDSQANEDSTSNIVETEGEQNSLPDVKQATIVASKPAEITDETSQQNEPDKAGQISVKTGDSVSLRIEVPVFEKVEVFGTDESRESEAGSPSKKASELIAFFDSGQNEKTSKIKANKKTEKAQTRTKLGEKKAKDKHINSKTTLNKLKDEEKAQKSQNRKSFPFSLTKLTKTKGSDRRRSAPKTNLSKAKSCGDLIMEQKSEDVVEQKPRKLSHAEEEQKNKDVLTKQDSENIVDSNLSELSAELSAALATPAPKLIELDLSRDYLMGNGDISTGYRSLAADNEKAFSSEVTTNECQEVVVNLVRAFERALDCHSKILNGDIKDNQRQGLSMLAATFTTIHESISECKNERERRLVRSPRASKNTETNSEEHAETQHALTKHTETKDSSQQTEHVFTTNENGQITPLLEKYSELLLKKFEEKMNNK</sequence>
<feature type="region of interest" description="Disordered" evidence="1">
    <location>
        <begin position="912"/>
        <end position="963"/>
    </location>
</feature>
<gene>
    <name evidence="2" type="ORF">PACLA_8A064691</name>
</gene>
<feature type="region of interest" description="Disordered" evidence="1">
    <location>
        <begin position="499"/>
        <end position="521"/>
    </location>
</feature>
<feature type="compositionally biased region" description="Basic and acidic residues" evidence="1">
    <location>
        <begin position="339"/>
        <end position="355"/>
    </location>
</feature>
<feature type="non-terminal residue" evidence="2">
    <location>
        <position position="1"/>
    </location>
</feature>
<protein>
    <submittedName>
        <fullName evidence="2">Mitogen-activated kinase-binding 1</fullName>
    </submittedName>
</protein>
<evidence type="ECO:0000313" key="2">
    <source>
        <dbReference type="EMBL" id="CAB4010947.1"/>
    </source>
</evidence>
<dbReference type="PROSITE" id="PS50294">
    <property type="entry name" value="WD_REPEATS_REGION"/>
    <property type="match status" value="1"/>
</dbReference>
<dbReference type="PROSITE" id="PS50082">
    <property type="entry name" value="WD_REPEATS_2"/>
    <property type="match status" value="1"/>
</dbReference>
<dbReference type="EMBL" id="CACRXK020006970">
    <property type="protein sequence ID" value="CAB4010947.1"/>
    <property type="molecule type" value="Genomic_DNA"/>
</dbReference>
<dbReference type="Proteomes" id="UP001152795">
    <property type="component" value="Unassembled WGS sequence"/>
</dbReference>
<dbReference type="SUPFAM" id="SSF50998">
    <property type="entry name" value="Quinoprotein alcohol dehydrogenase-like"/>
    <property type="match status" value="1"/>
</dbReference>
<dbReference type="Gene3D" id="2.130.10.10">
    <property type="entry name" value="YVTN repeat-like/Quinoprotein amine dehydrogenase"/>
    <property type="match status" value="1"/>
</dbReference>
<proteinExistence type="predicted"/>
<dbReference type="PANTHER" id="PTHR45589:SF1">
    <property type="entry name" value="WD REPEAT DOMAIN 62, ISOFORM G"/>
    <property type="match status" value="1"/>
</dbReference>
<feature type="compositionally biased region" description="Polar residues" evidence="1">
    <location>
        <begin position="950"/>
        <end position="963"/>
    </location>
</feature>
<dbReference type="InterPro" id="IPR015943">
    <property type="entry name" value="WD40/YVTN_repeat-like_dom_sf"/>
</dbReference>
<comment type="caution">
    <text evidence="2">The sequence shown here is derived from an EMBL/GenBank/DDBJ whole genome shotgun (WGS) entry which is preliminary data.</text>
</comment>
<reference evidence="2" key="1">
    <citation type="submission" date="2020-04" db="EMBL/GenBank/DDBJ databases">
        <authorList>
            <person name="Alioto T."/>
            <person name="Alioto T."/>
            <person name="Gomez Garrido J."/>
        </authorList>
    </citation>
    <scope>NUCLEOTIDE SEQUENCE</scope>
    <source>
        <strain evidence="2">A484AB</strain>
    </source>
</reference>
<feature type="compositionally biased region" description="Basic and acidic residues" evidence="1">
    <location>
        <begin position="679"/>
        <end position="700"/>
    </location>
</feature>
<dbReference type="GO" id="GO:0016301">
    <property type="term" value="F:kinase activity"/>
    <property type="evidence" value="ECO:0007669"/>
    <property type="project" value="UniProtKB-KW"/>
</dbReference>
<dbReference type="InterPro" id="IPR011047">
    <property type="entry name" value="Quinoprotein_ADH-like_sf"/>
</dbReference>